<dbReference type="RefSeq" id="WP_036081714.1">
    <property type="nucleotide sequence ID" value="NZ_JPGK01000003.1"/>
</dbReference>
<accession>A0A094WA80</accession>
<evidence type="ECO:0000313" key="2">
    <source>
        <dbReference type="Proteomes" id="UP000029452"/>
    </source>
</evidence>
<protein>
    <submittedName>
        <fullName evidence="1">Uncharacterized protein</fullName>
    </submittedName>
</protein>
<reference evidence="1 2" key="1">
    <citation type="submission" date="2014-06" db="EMBL/GenBank/DDBJ databases">
        <title>Draft genome sequence of iron oxidizing acidophile Leptospirillum ferriphilum DSM14647.</title>
        <authorList>
            <person name="Cardenas J.P."/>
            <person name="Lazcano M."/>
            <person name="Ossandon F.J."/>
            <person name="Corbett M."/>
            <person name="Holmes D.S."/>
            <person name="Watkin E."/>
        </authorList>
    </citation>
    <scope>NUCLEOTIDE SEQUENCE [LARGE SCALE GENOMIC DNA]</scope>
    <source>
        <strain evidence="1 2">DSM 14647</strain>
    </source>
</reference>
<gene>
    <name evidence="1" type="ORF">LptCag_1216</name>
</gene>
<name>A0A094WA80_9BACT</name>
<dbReference type="Proteomes" id="UP000029452">
    <property type="component" value="Unassembled WGS sequence"/>
</dbReference>
<evidence type="ECO:0000313" key="1">
    <source>
        <dbReference type="EMBL" id="KGA94453.1"/>
    </source>
</evidence>
<dbReference type="AlphaFoldDB" id="A0A094WA80"/>
<comment type="caution">
    <text evidence="1">The sequence shown here is derived from an EMBL/GenBank/DDBJ whole genome shotgun (WGS) entry which is preliminary data.</text>
</comment>
<proteinExistence type="predicted"/>
<dbReference type="PATRIC" id="fig|178606.4.peg.1031"/>
<dbReference type="EMBL" id="JPGK01000003">
    <property type="protein sequence ID" value="KGA94453.1"/>
    <property type="molecule type" value="Genomic_DNA"/>
</dbReference>
<sequence>MKRKTSLSIEEWRAAGQIVKEIVRLAGNLTMLLNGRVPAPVIDLTLKLRACGGPISKLKSRLEDELIRQHPEQEMTSKFFYGEDGP</sequence>
<organism evidence="1 2">
    <name type="scientific">Leptospirillum ferriphilum</name>
    <dbReference type="NCBI Taxonomy" id="178606"/>
    <lineage>
        <taxon>Bacteria</taxon>
        <taxon>Pseudomonadati</taxon>
        <taxon>Nitrospirota</taxon>
        <taxon>Nitrospiria</taxon>
        <taxon>Nitrospirales</taxon>
        <taxon>Nitrospiraceae</taxon>
        <taxon>Leptospirillum</taxon>
    </lineage>
</organism>